<feature type="domain" description="GDP/GTP exchange factor Sec2 N-terminal" evidence="3">
    <location>
        <begin position="115"/>
        <end position="253"/>
    </location>
</feature>
<feature type="compositionally biased region" description="Polar residues" evidence="2">
    <location>
        <begin position="84"/>
        <end position="99"/>
    </location>
</feature>
<dbReference type="Gene3D" id="6.10.140.910">
    <property type="match status" value="1"/>
</dbReference>
<dbReference type="EMBL" id="JAGMWT010000034">
    <property type="protein sequence ID" value="KAH7109074.1"/>
    <property type="molecule type" value="Genomic_DNA"/>
</dbReference>
<dbReference type="GO" id="GO:0051286">
    <property type="term" value="C:cell tip"/>
    <property type="evidence" value="ECO:0007669"/>
    <property type="project" value="TreeGrafter"/>
</dbReference>
<dbReference type="Pfam" id="PF06428">
    <property type="entry name" value="Sec2p"/>
    <property type="match status" value="1"/>
</dbReference>
<dbReference type="SUPFAM" id="SSF144284">
    <property type="entry name" value="Sec2 N-terminal region"/>
    <property type="match status" value="1"/>
</dbReference>
<dbReference type="PANTHER" id="PTHR14430">
    <property type="entry name" value="RABIN3-RELATED"/>
    <property type="match status" value="1"/>
</dbReference>
<feature type="region of interest" description="Disordered" evidence="2">
    <location>
        <begin position="543"/>
        <end position="692"/>
    </location>
</feature>
<evidence type="ECO:0000313" key="4">
    <source>
        <dbReference type="EMBL" id="KAH7109074.1"/>
    </source>
</evidence>
<feature type="compositionally biased region" description="Basic and acidic residues" evidence="2">
    <location>
        <begin position="631"/>
        <end position="660"/>
    </location>
</feature>
<accession>A0A9P9CY09</accession>
<dbReference type="GO" id="GO:0070319">
    <property type="term" value="C:Golgi to plasma membrane transport vesicle"/>
    <property type="evidence" value="ECO:0007669"/>
    <property type="project" value="TreeGrafter"/>
</dbReference>
<dbReference type="GO" id="GO:0006887">
    <property type="term" value="P:exocytosis"/>
    <property type="evidence" value="ECO:0007669"/>
    <property type="project" value="TreeGrafter"/>
</dbReference>
<protein>
    <recommendedName>
        <fullName evidence="3">GDP/GTP exchange factor Sec2 N-terminal domain-containing protein</fullName>
    </recommendedName>
</protein>
<proteinExistence type="predicted"/>
<feature type="region of interest" description="Disordered" evidence="2">
    <location>
        <begin position="364"/>
        <end position="386"/>
    </location>
</feature>
<dbReference type="CDD" id="cd21044">
    <property type="entry name" value="Rab11BD_RAB3IP_like"/>
    <property type="match status" value="1"/>
</dbReference>
<dbReference type="Proteomes" id="UP000700596">
    <property type="component" value="Unassembled WGS sequence"/>
</dbReference>
<evidence type="ECO:0000256" key="1">
    <source>
        <dbReference type="ARBA" id="ARBA00023054"/>
    </source>
</evidence>
<feature type="compositionally biased region" description="Polar residues" evidence="2">
    <location>
        <begin position="261"/>
        <end position="274"/>
    </location>
</feature>
<keyword evidence="5" id="KW-1185">Reference proteome</keyword>
<organism evidence="4 5">
    <name type="scientific">Dendryphion nanum</name>
    <dbReference type="NCBI Taxonomy" id="256645"/>
    <lineage>
        <taxon>Eukaryota</taxon>
        <taxon>Fungi</taxon>
        <taxon>Dikarya</taxon>
        <taxon>Ascomycota</taxon>
        <taxon>Pezizomycotina</taxon>
        <taxon>Dothideomycetes</taxon>
        <taxon>Pleosporomycetidae</taxon>
        <taxon>Pleosporales</taxon>
        <taxon>Torulaceae</taxon>
        <taxon>Dendryphion</taxon>
    </lineage>
</organism>
<comment type="caution">
    <text evidence="4">The sequence shown here is derived from an EMBL/GenBank/DDBJ whole genome shotgun (WGS) entry which is preliminary data.</text>
</comment>
<evidence type="ECO:0000256" key="2">
    <source>
        <dbReference type="SAM" id="MobiDB-lite"/>
    </source>
</evidence>
<name>A0A9P9CY09_9PLEO</name>
<keyword evidence="1" id="KW-0175">Coiled coil</keyword>
<dbReference type="OrthoDB" id="1748564at2759"/>
<dbReference type="InterPro" id="IPR040351">
    <property type="entry name" value="RAB3IL/RAB3IP/Sec2"/>
</dbReference>
<feature type="compositionally biased region" description="Basic and acidic residues" evidence="2">
    <location>
        <begin position="562"/>
        <end position="577"/>
    </location>
</feature>
<sequence>MAEYVYSAPWLNVGGSGTVTPSRLQSHLRSLTPTPMSKHVTKSISTPHLGKVSDVSAIPRSEVDGINTIPDPRAPTPQPAPLSRQDSSDSSQHPDLSQEVSMLSTKLINAINHSTSLDDTLQQTRHDLDSTKERLAKLEAQNKEYEEWIATGQLVEKEVFSKMEKQMMSELHEERNRRAEAEKAKRKVDSEVETLTSALFEEANTMVASARRETEACEKRNEQLRQQLADADLLQQSLQEQMQDLKNVMERMSSDRDENESNTLPTTTAPSTPGITPADKMNKLFDTANLTPNTPGLDEVAPEHPLHFSHLIHPVLRSDLPAFKDFQDMLKINARSAPSSRVSSGNYGGLNVLGLGALTNNSTSSLPMTKSPTAISTNSPRDSISGIGIPNLKDEKYYKRTQTEDIEPTLRLDLAPGLSWMARRTVISSITVGSLVVEPNPPPPKFRGPVFPCSLCGESRKDDKYARKFRFKSSEQDETRHPLCDWCLNRLRSTCDYVGFLRMVAAGHWRAETEEEMKTAWEESVRLRERMFWSRIGGGVIPSFHPNRDSPRSPTYVNGKADVGRKSNESQRSDGKPLDSAVDMSEPTDIIRKSEDDPFQTKEEDKEKRVSIGKTVISSEPAIPEEVLTQDEEKKIEEEVEAQLHEEVNKSLEEKSDWKAQHQRSVSTPISPDPVPRKKETRLSLAIPGSFE</sequence>
<reference evidence="4" key="1">
    <citation type="journal article" date="2021" name="Nat. Commun.">
        <title>Genetic determinants of endophytism in the Arabidopsis root mycobiome.</title>
        <authorList>
            <person name="Mesny F."/>
            <person name="Miyauchi S."/>
            <person name="Thiergart T."/>
            <person name="Pickel B."/>
            <person name="Atanasova L."/>
            <person name="Karlsson M."/>
            <person name="Huettel B."/>
            <person name="Barry K.W."/>
            <person name="Haridas S."/>
            <person name="Chen C."/>
            <person name="Bauer D."/>
            <person name="Andreopoulos W."/>
            <person name="Pangilinan J."/>
            <person name="LaButti K."/>
            <person name="Riley R."/>
            <person name="Lipzen A."/>
            <person name="Clum A."/>
            <person name="Drula E."/>
            <person name="Henrissat B."/>
            <person name="Kohler A."/>
            <person name="Grigoriev I.V."/>
            <person name="Martin F.M."/>
            <person name="Hacquard S."/>
        </authorList>
    </citation>
    <scope>NUCLEOTIDE SEQUENCE</scope>
    <source>
        <strain evidence="4">MPI-CAGE-CH-0243</strain>
    </source>
</reference>
<evidence type="ECO:0000313" key="5">
    <source>
        <dbReference type="Proteomes" id="UP000700596"/>
    </source>
</evidence>
<feature type="region of interest" description="Disordered" evidence="2">
    <location>
        <begin position="251"/>
        <end position="276"/>
    </location>
</feature>
<feature type="compositionally biased region" description="Polar residues" evidence="2">
    <location>
        <begin position="364"/>
        <end position="382"/>
    </location>
</feature>
<evidence type="ECO:0000259" key="3">
    <source>
        <dbReference type="Pfam" id="PF06428"/>
    </source>
</evidence>
<dbReference type="Pfam" id="PF25555">
    <property type="entry name" value="RAB3A-like_C"/>
    <property type="match status" value="1"/>
</dbReference>
<gene>
    <name evidence="4" type="ORF">B0J11DRAFT_239001</name>
</gene>
<dbReference type="InterPro" id="IPR009449">
    <property type="entry name" value="Sec2_N"/>
</dbReference>
<feature type="region of interest" description="Disordered" evidence="2">
    <location>
        <begin position="31"/>
        <end position="99"/>
    </location>
</feature>
<dbReference type="AlphaFoldDB" id="A0A9P9CY09"/>
<dbReference type="GO" id="GO:0005085">
    <property type="term" value="F:guanyl-nucleotide exchange factor activity"/>
    <property type="evidence" value="ECO:0007669"/>
    <property type="project" value="InterPro"/>
</dbReference>
<feature type="compositionally biased region" description="Basic and acidic residues" evidence="2">
    <location>
        <begin position="589"/>
        <end position="610"/>
    </location>
</feature>
<dbReference type="PANTHER" id="PTHR14430:SF0">
    <property type="entry name" value="SEC2P DOMAIN-CONTAINING PROTEIN"/>
    <property type="match status" value="1"/>
</dbReference>